<organism evidence="2 3">
    <name type="scientific">Amniculicola lignicola CBS 123094</name>
    <dbReference type="NCBI Taxonomy" id="1392246"/>
    <lineage>
        <taxon>Eukaryota</taxon>
        <taxon>Fungi</taxon>
        <taxon>Dikarya</taxon>
        <taxon>Ascomycota</taxon>
        <taxon>Pezizomycotina</taxon>
        <taxon>Dothideomycetes</taxon>
        <taxon>Pleosporomycetidae</taxon>
        <taxon>Pleosporales</taxon>
        <taxon>Amniculicolaceae</taxon>
        <taxon>Amniculicola</taxon>
    </lineage>
</organism>
<name>A0A6A5WI80_9PLEO</name>
<dbReference type="EMBL" id="ML977583">
    <property type="protein sequence ID" value="KAF2001382.1"/>
    <property type="molecule type" value="Genomic_DNA"/>
</dbReference>
<feature type="compositionally biased region" description="Polar residues" evidence="1">
    <location>
        <begin position="24"/>
        <end position="36"/>
    </location>
</feature>
<accession>A0A6A5WI80</accession>
<feature type="region of interest" description="Disordered" evidence="1">
    <location>
        <begin position="77"/>
        <end position="96"/>
    </location>
</feature>
<dbReference type="Proteomes" id="UP000799779">
    <property type="component" value="Unassembled WGS sequence"/>
</dbReference>
<proteinExistence type="predicted"/>
<feature type="compositionally biased region" description="Basic and acidic residues" evidence="1">
    <location>
        <begin position="79"/>
        <end position="96"/>
    </location>
</feature>
<protein>
    <submittedName>
        <fullName evidence="2">Uncharacterized protein</fullName>
    </submittedName>
</protein>
<evidence type="ECO:0000313" key="3">
    <source>
        <dbReference type="Proteomes" id="UP000799779"/>
    </source>
</evidence>
<feature type="region of interest" description="Disordered" evidence="1">
    <location>
        <begin position="1"/>
        <end position="36"/>
    </location>
</feature>
<sequence length="96" mass="10512">MDHHEEAEYGHLSGFPSGNHDLNYPSNVASSEATNSQPVEDMIDKYMENTEDNVAYTVANASAGDSHDAALVAMEGAEEAERERLKKKPADMVKED</sequence>
<dbReference type="AlphaFoldDB" id="A0A6A5WI80"/>
<gene>
    <name evidence="2" type="ORF">P154DRAFT_575103</name>
</gene>
<reference evidence="2" key="1">
    <citation type="journal article" date="2020" name="Stud. Mycol.">
        <title>101 Dothideomycetes genomes: a test case for predicting lifestyles and emergence of pathogens.</title>
        <authorList>
            <person name="Haridas S."/>
            <person name="Albert R."/>
            <person name="Binder M."/>
            <person name="Bloem J."/>
            <person name="Labutti K."/>
            <person name="Salamov A."/>
            <person name="Andreopoulos B."/>
            <person name="Baker S."/>
            <person name="Barry K."/>
            <person name="Bills G."/>
            <person name="Bluhm B."/>
            <person name="Cannon C."/>
            <person name="Castanera R."/>
            <person name="Culley D."/>
            <person name="Daum C."/>
            <person name="Ezra D."/>
            <person name="Gonzalez J."/>
            <person name="Henrissat B."/>
            <person name="Kuo A."/>
            <person name="Liang C."/>
            <person name="Lipzen A."/>
            <person name="Lutzoni F."/>
            <person name="Magnuson J."/>
            <person name="Mondo S."/>
            <person name="Nolan M."/>
            <person name="Ohm R."/>
            <person name="Pangilinan J."/>
            <person name="Park H.-J."/>
            <person name="Ramirez L."/>
            <person name="Alfaro M."/>
            <person name="Sun H."/>
            <person name="Tritt A."/>
            <person name="Yoshinaga Y."/>
            <person name="Zwiers L.-H."/>
            <person name="Turgeon B."/>
            <person name="Goodwin S."/>
            <person name="Spatafora J."/>
            <person name="Crous P."/>
            <person name="Grigoriev I."/>
        </authorList>
    </citation>
    <scope>NUCLEOTIDE SEQUENCE</scope>
    <source>
        <strain evidence="2">CBS 123094</strain>
    </source>
</reference>
<evidence type="ECO:0000313" key="2">
    <source>
        <dbReference type="EMBL" id="KAF2001382.1"/>
    </source>
</evidence>
<evidence type="ECO:0000256" key="1">
    <source>
        <dbReference type="SAM" id="MobiDB-lite"/>
    </source>
</evidence>
<keyword evidence="3" id="KW-1185">Reference proteome</keyword>